<accession>A0ABQ2LJ68</accession>
<dbReference type="PRINTS" id="PR00455">
    <property type="entry name" value="HTHTETR"/>
</dbReference>
<evidence type="ECO:0000313" key="7">
    <source>
        <dbReference type="Proteomes" id="UP000602381"/>
    </source>
</evidence>
<dbReference type="PROSITE" id="PS01081">
    <property type="entry name" value="HTH_TETR_1"/>
    <property type="match status" value="1"/>
</dbReference>
<feature type="domain" description="HTH tetR-type" evidence="5">
    <location>
        <begin position="8"/>
        <end position="68"/>
    </location>
</feature>
<keyword evidence="3" id="KW-0804">Transcription</keyword>
<feature type="DNA-binding region" description="H-T-H motif" evidence="4">
    <location>
        <begin position="31"/>
        <end position="50"/>
    </location>
</feature>
<proteinExistence type="predicted"/>
<dbReference type="SUPFAM" id="SSF46689">
    <property type="entry name" value="Homeodomain-like"/>
    <property type="match status" value="1"/>
</dbReference>
<dbReference type="EMBL" id="BMOV01000015">
    <property type="protein sequence ID" value="GGO17324.1"/>
    <property type="molecule type" value="Genomic_DNA"/>
</dbReference>
<dbReference type="Gene3D" id="1.10.10.60">
    <property type="entry name" value="Homeodomain-like"/>
    <property type="match status" value="1"/>
</dbReference>
<dbReference type="InterPro" id="IPR050109">
    <property type="entry name" value="HTH-type_TetR-like_transc_reg"/>
</dbReference>
<dbReference type="InterPro" id="IPR036271">
    <property type="entry name" value="Tet_transcr_reg_TetR-rel_C_sf"/>
</dbReference>
<dbReference type="PANTHER" id="PTHR30055">
    <property type="entry name" value="HTH-TYPE TRANSCRIPTIONAL REGULATOR RUTR"/>
    <property type="match status" value="1"/>
</dbReference>
<dbReference type="Pfam" id="PF16925">
    <property type="entry name" value="TetR_C_13"/>
    <property type="match status" value="1"/>
</dbReference>
<evidence type="ECO:0000313" key="6">
    <source>
        <dbReference type="EMBL" id="GGO17324.1"/>
    </source>
</evidence>
<organism evidence="6 7">
    <name type="scientific">Iodidimonas muriae</name>
    <dbReference type="NCBI Taxonomy" id="261467"/>
    <lineage>
        <taxon>Bacteria</taxon>
        <taxon>Pseudomonadati</taxon>
        <taxon>Pseudomonadota</taxon>
        <taxon>Alphaproteobacteria</taxon>
        <taxon>Iodidimonadales</taxon>
        <taxon>Iodidimonadaceae</taxon>
        <taxon>Iodidimonas</taxon>
    </lineage>
</organism>
<name>A0ABQ2LJ68_9PROT</name>
<dbReference type="InterPro" id="IPR011075">
    <property type="entry name" value="TetR_C"/>
</dbReference>
<evidence type="ECO:0000256" key="3">
    <source>
        <dbReference type="ARBA" id="ARBA00023163"/>
    </source>
</evidence>
<dbReference type="PANTHER" id="PTHR30055:SF240">
    <property type="entry name" value="HTH-TYPE TRANSCRIPTIONAL REGULATOR ACRR"/>
    <property type="match status" value="1"/>
</dbReference>
<evidence type="ECO:0000256" key="2">
    <source>
        <dbReference type="ARBA" id="ARBA00023125"/>
    </source>
</evidence>
<dbReference type="Pfam" id="PF00440">
    <property type="entry name" value="TetR_N"/>
    <property type="match status" value="1"/>
</dbReference>
<keyword evidence="1" id="KW-0805">Transcription regulation</keyword>
<keyword evidence="2 4" id="KW-0238">DNA-binding</keyword>
<protein>
    <submittedName>
        <fullName evidence="6">TetR family transcriptional regulator</fullName>
    </submittedName>
</protein>
<dbReference type="Proteomes" id="UP000602381">
    <property type="component" value="Unassembled WGS sequence"/>
</dbReference>
<dbReference type="InterPro" id="IPR023772">
    <property type="entry name" value="DNA-bd_HTH_TetR-type_CS"/>
</dbReference>
<evidence type="ECO:0000259" key="5">
    <source>
        <dbReference type="PROSITE" id="PS50977"/>
    </source>
</evidence>
<dbReference type="InterPro" id="IPR009057">
    <property type="entry name" value="Homeodomain-like_sf"/>
</dbReference>
<evidence type="ECO:0000256" key="1">
    <source>
        <dbReference type="ARBA" id="ARBA00023015"/>
    </source>
</evidence>
<evidence type="ECO:0000256" key="4">
    <source>
        <dbReference type="PROSITE-ProRule" id="PRU00335"/>
    </source>
</evidence>
<gene>
    <name evidence="6" type="ORF">GCM10007972_27330</name>
</gene>
<sequence>MRVRKSAETRKDEIIDATLRLADKLGPDRLTTEKIAEAVGLTQPGIFRHFPKKQDLWEAVAARVGSMMEAHWKKAQSGDAPSTDRIRALIGAQLRLIQSTPAIPAILFSRELHTKNKGLRSAFFGLMSRFHKLIAGQVAQACAAGQLRDDLDPDDAAFLIIGLVQGLAVRWSISGRNFNLTEEGSRLLELQLKGLAYGSAGANRERGTS</sequence>
<dbReference type="Gene3D" id="1.10.357.10">
    <property type="entry name" value="Tetracycline Repressor, domain 2"/>
    <property type="match status" value="1"/>
</dbReference>
<dbReference type="RefSeq" id="WP_150006354.1">
    <property type="nucleotide sequence ID" value="NZ_BMOV01000015.1"/>
</dbReference>
<dbReference type="InterPro" id="IPR001647">
    <property type="entry name" value="HTH_TetR"/>
</dbReference>
<reference evidence="7" key="1">
    <citation type="journal article" date="2019" name="Int. J. Syst. Evol. Microbiol.">
        <title>The Global Catalogue of Microorganisms (GCM) 10K type strain sequencing project: providing services to taxonomists for standard genome sequencing and annotation.</title>
        <authorList>
            <consortium name="The Broad Institute Genomics Platform"/>
            <consortium name="The Broad Institute Genome Sequencing Center for Infectious Disease"/>
            <person name="Wu L."/>
            <person name="Ma J."/>
        </authorList>
    </citation>
    <scope>NUCLEOTIDE SEQUENCE [LARGE SCALE GENOMIC DNA]</scope>
    <source>
        <strain evidence="7">JCM 17843</strain>
    </source>
</reference>
<dbReference type="PROSITE" id="PS50977">
    <property type="entry name" value="HTH_TETR_2"/>
    <property type="match status" value="1"/>
</dbReference>
<dbReference type="SUPFAM" id="SSF48498">
    <property type="entry name" value="Tetracyclin repressor-like, C-terminal domain"/>
    <property type="match status" value="1"/>
</dbReference>
<comment type="caution">
    <text evidence="6">The sequence shown here is derived from an EMBL/GenBank/DDBJ whole genome shotgun (WGS) entry which is preliminary data.</text>
</comment>
<keyword evidence="7" id="KW-1185">Reference proteome</keyword>